<sequence length="73" mass="7672">MNSSAAISSGGWERSVDWGTVSNVNFQSAGFGYFTFDSIFGARGIAKDLSTKPGRCMESTLSTAGLGYHVIDG</sequence>
<name>A0A450TCF3_9GAMM</name>
<organism evidence="1">
    <name type="scientific">Candidatus Kentrum sp. FW</name>
    <dbReference type="NCBI Taxonomy" id="2126338"/>
    <lineage>
        <taxon>Bacteria</taxon>
        <taxon>Pseudomonadati</taxon>
        <taxon>Pseudomonadota</taxon>
        <taxon>Gammaproteobacteria</taxon>
        <taxon>Candidatus Kentrum</taxon>
    </lineage>
</organism>
<dbReference type="AlphaFoldDB" id="A0A450TCF3"/>
<dbReference type="EMBL" id="CAADFD010000094">
    <property type="protein sequence ID" value="VFJ64489.1"/>
    <property type="molecule type" value="Genomic_DNA"/>
</dbReference>
<reference evidence="1" key="1">
    <citation type="submission" date="2019-02" db="EMBL/GenBank/DDBJ databases">
        <authorList>
            <person name="Gruber-Vodicka R. H."/>
            <person name="Seah K. B. B."/>
        </authorList>
    </citation>
    <scope>NUCLEOTIDE SEQUENCE</scope>
    <source>
        <strain evidence="1">BECK_BZ106</strain>
    </source>
</reference>
<gene>
    <name evidence="1" type="ORF">BECKFW1821B_GA0114236_109415</name>
</gene>
<accession>A0A450TCF3</accession>
<protein>
    <submittedName>
        <fullName evidence="1">Uncharacterized protein</fullName>
    </submittedName>
</protein>
<proteinExistence type="predicted"/>
<evidence type="ECO:0000313" key="1">
    <source>
        <dbReference type="EMBL" id="VFJ64489.1"/>
    </source>
</evidence>